<keyword evidence="4" id="KW-1185">Reference proteome</keyword>
<gene>
    <name evidence="3" type="ORF">P170DRAFT_431655</name>
</gene>
<dbReference type="VEuPathDB" id="FungiDB:P170DRAFT_431655"/>
<dbReference type="Proteomes" id="UP000234275">
    <property type="component" value="Unassembled WGS sequence"/>
</dbReference>
<keyword evidence="2" id="KW-0472">Membrane</keyword>
<comment type="caution">
    <text evidence="3">The sequence shown here is derived from an EMBL/GenBank/DDBJ whole genome shotgun (WGS) entry which is preliminary data.</text>
</comment>
<feature type="region of interest" description="Disordered" evidence="1">
    <location>
        <begin position="139"/>
        <end position="199"/>
    </location>
</feature>
<protein>
    <submittedName>
        <fullName evidence="3">Uncharacterized protein</fullName>
    </submittedName>
</protein>
<dbReference type="GeneID" id="36555786"/>
<evidence type="ECO:0000313" key="3">
    <source>
        <dbReference type="EMBL" id="PLB53883.1"/>
    </source>
</evidence>
<keyword evidence="2" id="KW-0812">Transmembrane</keyword>
<keyword evidence="2" id="KW-1133">Transmembrane helix</keyword>
<name>A0A2I2GLY2_9EURO</name>
<organism evidence="3 4">
    <name type="scientific">Aspergillus steynii IBT 23096</name>
    <dbReference type="NCBI Taxonomy" id="1392250"/>
    <lineage>
        <taxon>Eukaryota</taxon>
        <taxon>Fungi</taxon>
        <taxon>Dikarya</taxon>
        <taxon>Ascomycota</taxon>
        <taxon>Pezizomycotina</taxon>
        <taxon>Eurotiomycetes</taxon>
        <taxon>Eurotiomycetidae</taxon>
        <taxon>Eurotiales</taxon>
        <taxon>Aspergillaceae</taxon>
        <taxon>Aspergillus</taxon>
        <taxon>Aspergillus subgen. Circumdati</taxon>
    </lineage>
</organism>
<dbReference type="EMBL" id="MSFO01000001">
    <property type="protein sequence ID" value="PLB53883.1"/>
    <property type="molecule type" value="Genomic_DNA"/>
</dbReference>
<reference evidence="3 4" key="1">
    <citation type="submission" date="2016-12" db="EMBL/GenBank/DDBJ databases">
        <title>The genomes of Aspergillus section Nigri reveals drivers in fungal speciation.</title>
        <authorList>
            <consortium name="DOE Joint Genome Institute"/>
            <person name="Vesth T.C."/>
            <person name="Nybo J."/>
            <person name="Theobald S."/>
            <person name="Brandl J."/>
            <person name="Frisvad J.C."/>
            <person name="Nielsen K.F."/>
            <person name="Lyhne E.K."/>
            <person name="Kogle M.E."/>
            <person name="Kuo A."/>
            <person name="Riley R."/>
            <person name="Clum A."/>
            <person name="Nolan M."/>
            <person name="Lipzen A."/>
            <person name="Salamov A."/>
            <person name="Henrissat B."/>
            <person name="Wiebenga A."/>
            <person name="De Vries R.P."/>
            <person name="Grigoriev I.V."/>
            <person name="Mortensen U.H."/>
            <person name="Andersen M.R."/>
            <person name="Baker S.E."/>
        </authorList>
    </citation>
    <scope>NUCLEOTIDE SEQUENCE [LARGE SCALE GENOMIC DNA]</scope>
    <source>
        <strain evidence="3 4">IBT 23096</strain>
    </source>
</reference>
<evidence type="ECO:0000256" key="1">
    <source>
        <dbReference type="SAM" id="MobiDB-lite"/>
    </source>
</evidence>
<sequence length="248" mass="27629">MRGHQVSLRIALPGPHHTAWLPTICYAISLTTTTYTLGISQQLLHLIQGLLSNSNNENKLLTGASAYLSSVFYWILMLFHFLAFMFLVWSTIASVEPKATTEQRPEIDKADDPLFEEILDASGDDECNNQEHNQLVLAGQTPEHDSDESLSYETESAEAQSAKTQTQSRCQHPLSLERSNGAPMQRNNSEDLPSDTDTEDSVTFCGNIPYLPLVPLNIKQALALDQVGKALNSVTDLSKYRTNNEIYR</sequence>
<proteinExistence type="predicted"/>
<dbReference type="AlphaFoldDB" id="A0A2I2GLY2"/>
<evidence type="ECO:0000313" key="4">
    <source>
        <dbReference type="Proteomes" id="UP000234275"/>
    </source>
</evidence>
<dbReference type="RefSeq" id="XP_024709185.1">
    <property type="nucleotide sequence ID" value="XM_024848087.1"/>
</dbReference>
<feature type="transmembrane region" description="Helical" evidence="2">
    <location>
        <begin position="71"/>
        <end position="95"/>
    </location>
</feature>
<feature type="compositionally biased region" description="Polar residues" evidence="1">
    <location>
        <begin position="151"/>
        <end position="170"/>
    </location>
</feature>
<accession>A0A2I2GLY2</accession>
<evidence type="ECO:0000256" key="2">
    <source>
        <dbReference type="SAM" id="Phobius"/>
    </source>
</evidence>